<keyword evidence="2" id="KW-0732">Signal</keyword>
<accession>A0ABY2RK35</accession>
<feature type="signal peptide" evidence="2">
    <location>
        <begin position="1"/>
        <end position="33"/>
    </location>
</feature>
<feature type="domain" description="Bacterial Ig-like" evidence="3">
    <location>
        <begin position="385"/>
        <end position="461"/>
    </location>
</feature>
<dbReference type="PROSITE" id="PS50194">
    <property type="entry name" value="FILAMIN_REPEAT"/>
    <property type="match status" value="1"/>
</dbReference>
<dbReference type="EMBL" id="SUMD01000005">
    <property type="protein sequence ID" value="TJZ77866.1"/>
    <property type="molecule type" value="Genomic_DNA"/>
</dbReference>
<protein>
    <submittedName>
        <fullName evidence="4">Ig-like domain repeat protein</fullName>
    </submittedName>
</protein>
<keyword evidence="5" id="KW-1185">Reference proteome</keyword>
<dbReference type="InterPro" id="IPR017868">
    <property type="entry name" value="Filamin/ABP280_repeat-like"/>
</dbReference>
<comment type="caution">
    <text evidence="4">The sequence shown here is derived from an EMBL/GenBank/DDBJ whole genome shotgun (WGS) entry which is preliminary data.</text>
</comment>
<evidence type="ECO:0000313" key="5">
    <source>
        <dbReference type="Proteomes" id="UP000305109"/>
    </source>
</evidence>
<gene>
    <name evidence="4" type="ORF">FCG67_12435</name>
</gene>
<feature type="chain" id="PRO_5045070492" evidence="2">
    <location>
        <begin position="34"/>
        <end position="489"/>
    </location>
</feature>
<dbReference type="InterPro" id="IPR032109">
    <property type="entry name" value="Big_3_5"/>
</dbReference>
<feature type="domain" description="Bacterial Ig-like" evidence="3">
    <location>
        <begin position="194"/>
        <end position="274"/>
    </location>
</feature>
<reference evidence="4 5" key="1">
    <citation type="submission" date="2019-04" db="EMBL/GenBank/DDBJ databases">
        <title>Rhodococcus oryzae sp. nov., a novel actinomycete isolated from rhizosphere soil of rice (Oryza sativa L.).</title>
        <authorList>
            <person name="Li C."/>
        </authorList>
    </citation>
    <scope>NUCLEOTIDE SEQUENCE [LARGE SCALE GENOMIC DNA]</scope>
    <source>
        <strain evidence="4 5">NEAU-CX67</strain>
    </source>
</reference>
<feature type="domain" description="Bacterial Ig-like" evidence="3">
    <location>
        <begin position="290"/>
        <end position="367"/>
    </location>
</feature>
<evidence type="ECO:0000259" key="3">
    <source>
        <dbReference type="Pfam" id="PF16640"/>
    </source>
</evidence>
<sequence length="489" mass="48469">MTSRETTRTVAAGTAATLAMGAFALLGAGNATAAPATIEWDSGSSHYIRTISNTTPAVGDTITATTKFQRTSWVDEFIYNVKDRHHSCLTYVPGSAKMIGQSEYPVANPEVNADEAYVRASWGSTDWVVRSRPGFWDAPTFSVAYKVGANCPRGTALTTGMDYGGSLGSGNFGDKGPSITIGKSSSTTVLAAVTGARVGVPSNLTANVTGGAAGDTIEFRDGTTPIGTATLDGAGTATLAWTPTVRGGHTLTASFPDTAFATASQSAPITVQVAEQNATSTVALAPISGAQVGRASTITATVTPTGAGGTVELRDGAASLATLPVGADGRVTYQWVPAAAGSHTLTATFSGRDNVTGSNTTASVTVAEAPASNTDSTTTLNLVGAAAVGKATTLTAKVNPANAGGTVTFKDGGTVIGTGTVGADGTATTAWTPATAGQRTITAEYSGKDTVNASSDQESVIVGPGDGTGGPGTPGTGGGTGSLGSIFGS</sequence>
<evidence type="ECO:0000313" key="4">
    <source>
        <dbReference type="EMBL" id="TJZ77866.1"/>
    </source>
</evidence>
<dbReference type="Pfam" id="PF16640">
    <property type="entry name" value="Big_3_5"/>
    <property type="match status" value="3"/>
</dbReference>
<dbReference type="Gene3D" id="2.60.40.10">
    <property type="entry name" value="Immunoglobulins"/>
    <property type="match status" value="3"/>
</dbReference>
<evidence type="ECO:0000256" key="2">
    <source>
        <dbReference type="SAM" id="SignalP"/>
    </source>
</evidence>
<name>A0ABY2RK35_9NOCA</name>
<organism evidence="4 5">
    <name type="scientific">Rhodococcus oryzae</name>
    <dbReference type="NCBI Taxonomy" id="2571143"/>
    <lineage>
        <taxon>Bacteria</taxon>
        <taxon>Bacillati</taxon>
        <taxon>Actinomycetota</taxon>
        <taxon>Actinomycetes</taxon>
        <taxon>Mycobacteriales</taxon>
        <taxon>Nocardiaceae</taxon>
        <taxon>Rhodococcus</taxon>
    </lineage>
</organism>
<evidence type="ECO:0000256" key="1">
    <source>
        <dbReference type="SAM" id="MobiDB-lite"/>
    </source>
</evidence>
<feature type="region of interest" description="Disordered" evidence="1">
    <location>
        <begin position="464"/>
        <end position="489"/>
    </location>
</feature>
<proteinExistence type="predicted"/>
<dbReference type="InterPro" id="IPR013783">
    <property type="entry name" value="Ig-like_fold"/>
</dbReference>
<dbReference type="Proteomes" id="UP000305109">
    <property type="component" value="Unassembled WGS sequence"/>
</dbReference>
<feature type="compositionally biased region" description="Gly residues" evidence="1">
    <location>
        <begin position="464"/>
        <end position="482"/>
    </location>
</feature>
<dbReference type="RefSeq" id="WP_136910097.1">
    <property type="nucleotide sequence ID" value="NZ_SUMD01000005.1"/>
</dbReference>